<dbReference type="Proteomes" id="UP001270004">
    <property type="component" value="Unassembled WGS sequence"/>
</dbReference>
<dbReference type="GO" id="GO:0009307">
    <property type="term" value="P:DNA restriction-modification system"/>
    <property type="evidence" value="ECO:0007669"/>
    <property type="project" value="UniProtKB-KW"/>
</dbReference>
<dbReference type="GO" id="GO:0003677">
    <property type="term" value="F:DNA binding"/>
    <property type="evidence" value="ECO:0007669"/>
    <property type="project" value="InterPro"/>
</dbReference>
<dbReference type="InterPro" id="IPR052906">
    <property type="entry name" value="Type_IV_Methyl-Rstrct_Enzyme"/>
</dbReference>
<keyword evidence="3" id="KW-0680">Restriction system</keyword>
<evidence type="ECO:0000313" key="7">
    <source>
        <dbReference type="EMBL" id="MDX5038614.1"/>
    </source>
</evidence>
<dbReference type="SUPFAM" id="SSF52980">
    <property type="entry name" value="Restriction endonuclease-like"/>
    <property type="match status" value="1"/>
</dbReference>
<evidence type="ECO:0000256" key="3">
    <source>
        <dbReference type="ARBA" id="ARBA00022747"/>
    </source>
</evidence>
<evidence type="ECO:0000259" key="5">
    <source>
        <dbReference type="Pfam" id="PF01555"/>
    </source>
</evidence>
<evidence type="ECO:0000256" key="4">
    <source>
        <dbReference type="ARBA" id="ARBA00022801"/>
    </source>
</evidence>
<keyword evidence="1" id="KW-0489">Methyltransferase</keyword>
<accession>A0A0Z8MT67</accession>
<keyword evidence="7" id="KW-0255">Endonuclease</keyword>
<proteinExistence type="predicted"/>
<dbReference type="RefSeq" id="WP_024403450.1">
    <property type="nucleotide sequence ID" value="NZ_CABEIV010000006.1"/>
</dbReference>
<dbReference type="EC" id="3.1.21.-" evidence="7"/>
<name>A0A0Z8MT67_STRSU</name>
<keyword evidence="4 7" id="KW-0378">Hydrolase</keyword>
<dbReference type="EMBL" id="JAWWZK010000025">
    <property type="protein sequence ID" value="MDX5038614.1"/>
    <property type="molecule type" value="Genomic_DNA"/>
</dbReference>
<reference evidence="7" key="1">
    <citation type="submission" date="2023-11" db="EMBL/GenBank/DDBJ databases">
        <title>Antimicrobial resistance in invasive Streptococcus suis isolated in Spain and the associated genetic mechanisms.</title>
        <authorList>
            <person name="Uruen C."/>
            <person name="Arenas J.A."/>
        </authorList>
    </citation>
    <scope>NUCLEOTIDE SEQUENCE</scope>
    <source>
        <strain evidence="7">Ss_70</strain>
    </source>
</reference>
<dbReference type="Gene3D" id="3.40.1350.10">
    <property type="match status" value="1"/>
</dbReference>
<dbReference type="Pfam" id="PF04471">
    <property type="entry name" value="Mrr_cat"/>
    <property type="match status" value="1"/>
</dbReference>
<comment type="caution">
    <text evidence="7">The sequence shown here is derived from an EMBL/GenBank/DDBJ whole genome shotgun (WGS) entry which is preliminary data.</text>
</comment>
<dbReference type="GO" id="GO:0015666">
    <property type="term" value="F:restriction endodeoxyribonuclease activity"/>
    <property type="evidence" value="ECO:0007669"/>
    <property type="project" value="TreeGrafter"/>
</dbReference>
<dbReference type="InterPro" id="IPR007560">
    <property type="entry name" value="Restrct_endonuc_IV_Mrr"/>
</dbReference>
<gene>
    <name evidence="7" type="ORF">SHY70_10055</name>
</gene>
<dbReference type="PANTHER" id="PTHR30015:SF6">
    <property type="entry name" value="SLL1429 PROTEIN"/>
    <property type="match status" value="1"/>
</dbReference>
<sequence>MKKKIETQRTRSKISHALADAKNLVPRLVKETYTFKGRKSPELLERVILALTESDSLILDPFFGSGMTLIASQNAQRKFLGIELDNYTYSVDKTLFEKVDSRKLKEFFKQIQDSVKDQVMSLYETECDGEKNYIKKVLFDRKNGRDGYFYPEENREIKNGRNVILMKKSPQGNSSKKFDEVDWKKIQQVEKLDASAFPDDIYYENSRINITKSTGADKYGEIFSHRNKVALLMIQSEISKLPTSKEKEFLQQVLVASLSLARIAMYGSSTDILYHVVHEKAQDMNVWFLFESRYKKFVKFQTEYKLILTDHFDNGSDYKVVNADYYEYLKNHKDLMFDAIVTDFPYTDQVPYLERNQMFRIWLNHFDDYSEKFELSDKMLESEMVVTNAVARREKDLDHYYRDIDKMFKTFSEHLKVGSPVVIFTKLGKMKYFNVFARVVDYARKNGFEYTFRVGIEKNDPTLRKQSAYKNTLINEVVIGFEKLPESKRYLYIGNENYESKLVDDVYRVLKKVKDVPYTMTAAVSNAKKELTQKGVPFNDKIQHLIVEVIKNNFYVDGQDIQLDKTRLYLDQEDEDTLFKKLYDLVPFYVDKLLKQKGKFVLEDLYVELIDELSDGNNRTLYDLLNDDDNIEGINRLVKDKTDKSPDGKYYVKKQLSKDFNADAIDVATMDAYDFEDLCKTLLEHENYADVHRKGGSGDMGVDIVAKRFNGNTSEIWLVQCKRWVNKVDATPIQRLVSERERLGANKIACYTTSDYTKDAKKVARLQNVELVDGKELLIKLNQYFPGKYYNSNLK</sequence>
<dbReference type="SUPFAM" id="SSF53335">
    <property type="entry name" value="S-adenosyl-L-methionine-dependent methyltransferases"/>
    <property type="match status" value="2"/>
</dbReference>
<protein>
    <submittedName>
        <fullName evidence="7">Restriction endonuclease</fullName>
        <ecNumber evidence="7">3.1.21.-</ecNumber>
    </submittedName>
</protein>
<dbReference type="InterPro" id="IPR011856">
    <property type="entry name" value="tRNA_endonuc-like_dom_sf"/>
</dbReference>
<evidence type="ECO:0000256" key="1">
    <source>
        <dbReference type="ARBA" id="ARBA00022603"/>
    </source>
</evidence>
<dbReference type="PRINTS" id="PR00508">
    <property type="entry name" value="S21N4MTFRASE"/>
</dbReference>
<feature type="domain" description="DNA methylase N-4/N-6" evidence="5">
    <location>
        <begin position="27"/>
        <end position="87"/>
    </location>
</feature>
<feature type="domain" description="Restriction endonuclease type IV Mrr" evidence="6">
    <location>
        <begin position="668"/>
        <end position="778"/>
    </location>
</feature>
<evidence type="ECO:0000313" key="8">
    <source>
        <dbReference type="Proteomes" id="UP001270004"/>
    </source>
</evidence>
<dbReference type="REBASE" id="419640">
    <property type="entry name" value="Ssu10446II"/>
</dbReference>
<dbReference type="PANTHER" id="PTHR30015">
    <property type="entry name" value="MRR RESTRICTION SYSTEM PROTEIN"/>
    <property type="match status" value="1"/>
</dbReference>
<dbReference type="InterPro" id="IPR001091">
    <property type="entry name" value="RM_Methyltransferase"/>
</dbReference>
<keyword evidence="2" id="KW-0808">Transferase</keyword>
<evidence type="ECO:0000259" key="6">
    <source>
        <dbReference type="Pfam" id="PF04471"/>
    </source>
</evidence>
<organism evidence="7 8">
    <name type="scientific">Streptococcus suis</name>
    <dbReference type="NCBI Taxonomy" id="1307"/>
    <lineage>
        <taxon>Bacteria</taxon>
        <taxon>Bacillati</taxon>
        <taxon>Bacillota</taxon>
        <taxon>Bacilli</taxon>
        <taxon>Lactobacillales</taxon>
        <taxon>Streptococcaceae</taxon>
        <taxon>Streptococcus</taxon>
    </lineage>
</organism>
<dbReference type="GO" id="GO:0032259">
    <property type="term" value="P:methylation"/>
    <property type="evidence" value="ECO:0007669"/>
    <property type="project" value="UniProtKB-KW"/>
</dbReference>
<evidence type="ECO:0000256" key="2">
    <source>
        <dbReference type="ARBA" id="ARBA00022679"/>
    </source>
</evidence>
<dbReference type="InterPro" id="IPR029063">
    <property type="entry name" value="SAM-dependent_MTases_sf"/>
</dbReference>
<dbReference type="InterPro" id="IPR011335">
    <property type="entry name" value="Restrct_endonuc-II-like"/>
</dbReference>
<dbReference type="AlphaFoldDB" id="A0A0Z8MT67"/>
<dbReference type="Pfam" id="PF01555">
    <property type="entry name" value="N6_N4_Mtase"/>
    <property type="match status" value="1"/>
</dbReference>
<dbReference type="GO" id="GO:0008170">
    <property type="term" value="F:N-methyltransferase activity"/>
    <property type="evidence" value="ECO:0007669"/>
    <property type="project" value="InterPro"/>
</dbReference>
<keyword evidence="7" id="KW-0540">Nuclease</keyword>
<dbReference type="InterPro" id="IPR002941">
    <property type="entry name" value="DNA_methylase_N4/N6"/>
</dbReference>
<dbReference type="Gene3D" id="3.40.50.150">
    <property type="entry name" value="Vaccinia Virus protein VP39"/>
    <property type="match status" value="2"/>
</dbReference>